<dbReference type="PROSITE" id="PS52016">
    <property type="entry name" value="TONB_DEPENDENT_REC_3"/>
    <property type="match status" value="1"/>
</dbReference>
<dbReference type="InterPro" id="IPR012910">
    <property type="entry name" value="Plug_dom"/>
</dbReference>
<dbReference type="EMBL" id="JBHRXK010000001">
    <property type="protein sequence ID" value="MFC3549767.1"/>
    <property type="molecule type" value="Genomic_DNA"/>
</dbReference>
<evidence type="ECO:0000256" key="8">
    <source>
        <dbReference type="PROSITE-ProRule" id="PRU01360"/>
    </source>
</evidence>
<protein>
    <submittedName>
        <fullName evidence="13">TonB-dependent receptor plug domain-containing protein</fullName>
    </submittedName>
</protein>
<dbReference type="Gene3D" id="2.40.170.20">
    <property type="entry name" value="TonB-dependent receptor, beta-barrel domain"/>
    <property type="match status" value="1"/>
</dbReference>
<accession>A0ABV7RM11</accession>
<keyword evidence="5 9" id="KW-0798">TonB box</keyword>
<evidence type="ECO:0000256" key="9">
    <source>
        <dbReference type="RuleBase" id="RU003357"/>
    </source>
</evidence>
<evidence type="ECO:0000313" key="14">
    <source>
        <dbReference type="Proteomes" id="UP001595740"/>
    </source>
</evidence>
<feature type="domain" description="TonB-dependent receptor plug" evidence="12">
    <location>
        <begin position="64"/>
        <end position="177"/>
    </location>
</feature>
<feature type="signal peptide" evidence="10">
    <location>
        <begin position="1"/>
        <end position="31"/>
    </location>
</feature>
<evidence type="ECO:0000256" key="7">
    <source>
        <dbReference type="ARBA" id="ARBA00023237"/>
    </source>
</evidence>
<dbReference type="Pfam" id="PF00593">
    <property type="entry name" value="TonB_dep_Rec_b-barrel"/>
    <property type="match status" value="1"/>
</dbReference>
<comment type="caution">
    <text evidence="13">The sequence shown here is derived from an EMBL/GenBank/DDBJ whole genome shotgun (WGS) entry which is preliminary data.</text>
</comment>
<dbReference type="InterPro" id="IPR000531">
    <property type="entry name" value="Beta-barrel_TonB"/>
</dbReference>
<evidence type="ECO:0000256" key="4">
    <source>
        <dbReference type="ARBA" id="ARBA00022692"/>
    </source>
</evidence>
<dbReference type="InterPro" id="IPR036942">
    <property type="entry name" value="Beta-barrel_TonB_sf"/>
</dbReference>
<dbReference type="PANTHER" id="PTHR47234:SF1">
    <property type="entry name" value="TONB-DEPENDENT RECEPTOR"/>
    <property type="match status" value="1"/>
</dbReference>
<gene>
    <name evidence="13" type="ORF">ACFOLC_01915</name>
</gene>
<evidence type="ECO:0000256" key="10">
    <source>
        <dbReference type="SAM" id="SignalP"/>
    </source>
</evidence>
<keyword evidence="4 8" id="KW-0812">Transmembrane</keyword>
<evidence type="ECO:0000256" key="3">
    <source>
        <dbReference type="ARBA" id="ARBA00022452"/>
    </source>
</evidence>
<evidence type="ECO:0000259" key="11">
    <source>
        <dbReference type="Pfam" id="PF00593"/>
    </source>
</evidence>
<dbReference type="Gene3D" id="2.170.130.10">
    <property type="entry name" value="TonB-dependent receptor, plug domain"/>
    <property type="match status" value="1"/>
</dbReference>
<keyword evidence="10" id="KW-0732">Signal</keyword>
<sequence>MAVSYKRLQRSRLSTALFAAVLMPIAGAAFAQDSTAEGNESATELDKVTVTGSLIPQTQLENFTPVTVISAEDIQMRGFTSVSDVLQQSTYQTGGFQGGQTSASFTQGAEAAGMFGLDPGYTKYLINGRPMSNYPALYNGSDTFNNVSGIPVDLVERIEILPGGQSSLYGSDAIAGVVNVILKKQTDGLTVNLRGGWYGEGGGDTFRMSVSDGFTSTDGRFNLIAGLQYEDRDPIWGHQRDLTKQYNTDGYSAPVASRDYVIINGSARNTYLFLDPNNCENVTGQFGGTEGLQTRPGFGQYCGSFMSPGYRTIKNGKEATQVYAHATYDVNDNIQLYGDLLTNNEDVEYATGSSYTWWGTSAKYGYYYDPDQRALLNLQRAFSPEDIGGLGYRDIMNTDKNRSYQVTLGGSGRFGTNWDWDVGFTRTQYKLTERNWVRFADAIDDYFVANVLGPQLGTHRGVYPIFRPNYEAFYQPMSPADFASFTGFVNTESETVDNTLRAQLTNASLFSLPGGDAGLAVVVEGGSSSWDYTPDARMLQDPDTLESEIWGQTSVSGSGDRDRYAVTGELRLPLWEPLTVTVAGRYDAFKVAGSTIDKPTYSLGVEYRPVDSFLLRGKYGTAFRAPTLSDVFQGMSGYYTSSTDYYRCSLEDPSFTPGNTDDCTYDNQQYFGQQSGNPDLQPIEADVWNLGFVWAPMNNLSLSVDYFSWDIRDEVDQLSNDQLLLAEYFCRTGQTNTASTGCETALAWVKRGANNEIESVYTPKVNVSQQKLEAVTASLNYLLDVGKWGSLAFAGNYTNNIKHTVTPLPGAEEIDLLRDPYYMWVYDAYAKTRADASVGWNIGKWTTTAYANRIGKTPNYLAYSSQSWDYVNSAGAKAGWWSPYTTYNLSLNYEATENVRLSLLVNNVLNKMPDYQAANYPGTSTTPYNNYLYNPYGRSMYLEMRYNFGK</sequence>
<feature type="domain" description="TonB-dependent receptor-like beta-barrel" evidence="11">
    <location>
        <begin position="342"/>
        <end position="908"/>
    </location>
</feature>
<comment type="subcellular location">
    <subcellularLocation>
        <location evidence="1 8">Cell outer membrane</location>
        <topology evidence="1 8">Multi-pass membrane protein</topology>
    </subcellularLocation>
</comment>
<organism evidence="13 14">
    <name type="scientific">Lysobacter cavernae</name>
    <dbReference type="NCBI Taxonomy" id="1685901"/>
    <lineage>
        <taxon>Bacteria</taxon>
        <taxon>Pseudomonadati</taxon>
        <taxon>Pseudomonadota</taxon>
        <taxon>Gammaproteobacteria</taxon>
        <taxon>Lysobacterales</taxon>
        <taxon>Lysobacteraceae</taxon>
        <taxon>Lysobacter</taxon>
    </lineage>
</organism>
<keyword evidence="3 8" id="KW-1134">Transmembrane beta strand</keyword>
<feature type="chain" id="PRO_5047381258" evidence="10">
    <location>
        <begin position="32"/>
        <end position="950"/>
    </location>
</feature>
<comment type="similarity">
    <text evidence="8 9">Belongs to the TonB-dependent receptor family.</text>
</comment>
<evidence type="ECO:0000256" key="6">
    <source>
        <dbReference type="ARBA" id="ARBA00023136"/>
    </source>
</evidence>
<dbReference type="PANTHER" id="PTHR47234">
    <property type="match status" value="1"/>
</dbReference>
<keyword evidence="13" id="KW-0675">Receptor</keyword>
<evidence type="ECO:0000313" key="13">
    <source>
        <dbReference type="EMBL" id="MFC3549767.1"/>
    </source>
</evidence>
<evidence type="ECO:0000256" key="2">
    <source>
        <dbReference type="ARBA" id="ARBA00022448"/>
    </source>
</evidence>
<evidence type="ECO:0000259" key="12">
    <source>
        <dbReference type="Pfam" id="PF07715"/>
    </source>
</evidence>
<dbReference type="RefSeq" id="WP_386757053.1">
    <property type="nucleotide sequence ID" value="NZ_JBHRXK010000001.1"/>
</dbReference>
<keyword evidence="2 8" id="KW-0813">Transport</keyword>
<proteinExistence type="inferred from homology"/>
<dbReference type="Pfam" id="PF07715">
    <property type="entry name" value="Plug"/>
    <property type="match status" value="1"/>
</dbReference>
<name>A0ABV7RM11_9GAMM</name>
<keyword evidence="6 8" id="KW-0472">Membrane</keyword>
<dbReference type="InterPro" id="IPR039426">
    <property type="entry name" value="TonB-dep_rcpt-like"/>
</dbReference>
<dbReference type="SUPFAM" id="SSF56935">
    <property type="entry name" value="Porins"/>
    <property type="match status" value="1"/>
</dbReference>
<dbReference type="Proteomes" id="UP001595740">
    <property type="component" value="Unassembled WGS sequence"/>
</dbReference>
<keyword evidence="7 8" id="KW-0998">Cell outer membrane</keyword>
<dbReference type="InterPro" id="IPR037066">
    <property type="entry name" value="Plug_dom_sf"/>
</dbReference>
<evidence type="ECO:0000256" key="5">
    <source>
        <dbReference type="ARBA" id="ARBA00023077"/>
    </source>
</evidence>
<reference evidence="14" key="1">
    <citation type="journal article" date="2019" name="Int. J. Syst. Evol. Microbiol.">
        <title>The Global Catalogue of Microorganisms (GCM) 10K type strain sequencing project: providing services to taxonomists for standard genome sequencing and annotation.</title>
        <authorList>
            <consortium name="The Broad Institute Genomics Platform"/>
            <consortium name="The Broad Institute Genome Sequencing Center for Infectious Disease"/>
            <person name="Wu L."/>
            <person name="Ma J."/>
        </authorList>
    </citation>
    <scope>NUCLEOTIDE SEQUENCE [LARGE SCALE GENOMIC DNA]</scope>
    <source>
        <strain evidence="14">KCTC 42875</strain>
    </source>
</reference>
<keyword evidence="14" id="KW-1185">Reference proteome</keyword>
<evidence type="ECO:0000256" key="1">
    <source>
        <dbReference type="ARBA" id="ARBA00004571"/>
    </source>
</evidence>